<dbReference type="EMBL" id="BARW01017906">
    <property type="protein sequence ID" value="GAI92762.1"/>
    <property type="molecule type" value="Genomic_DNA"/>
</dbReference>
<comment type="caution">
    <text evidence="1">The sequence shown here is derived from an EMBL/GenBank/DDBJ whole genome shotgun (WGS) entry which is preliminary data.</text>
</comment>
<name>X1SIA7_9ZZZZ</name>
<evidence type="ECO:0000313" key="1">
    <source>
        <dbReference type="EMBL" id="GAI92762.1"/>
    </source>
</evidence>
<protein>
    <submittedName>
        <fullName evidence="1">Uncharacterized protein</fullName>
    </submittedName>
</protein>
<dbReference type="AlphaFoldDB" id="X1SIA7"/>
<gene>
    <name evidence="1" type="ORF">S12H4_30799</name>
</gene>
<proteinExistence type="predicted"/>
<accession>X1SIA7</accession>
<reference evidence="1" key="1">
    <citation type="journal article" date="2014" name="Front. Microbiol.">
        <title>High frequency of phylogenetically diverse reductive dehalogenase-homologous genes in deep subseafloor sedimentary metagenomes.</title>
        <authorList>
            <person name="Kawai M."/>
            <person name="Futagami T."/>
            <person name="Toyoda A."/>
            <person name="Takaki Y."/>
            <person name="Nishi S."/>
            <person name="Hori S."/>
            <person name="Arai W."/>
            <person name="Tsubouchi T."/>
            <person name="Morono Y."/>
            <person name="Uchiyama I."/>
            <person name="Ito T."/>
            <person name="Fujiyama A."/>
            <person name="Inagaki F."/>
            <person name="Takami H."/>
        </authorList>
    </citation>
    <scope>NUCLEOTIDE SEQUENCE</scope>
    <source>
        <strain evidence="1">Expedition CK06-06</strain>
    </source>
</reference>
<sequence length="39" mass="4386">PEDDWLKIDTYRGTISAGQFFSNDQVVGWIEISKAGNLN</sequence>
<organism evidence="1">
    <name type="scientific">marine sediment metagenome</name>
    <dbReference type="NCBI Taxonomy" id="412755"/>
    <lineage>
        <taxon>unclassified sequences</taxon>
        <taxon>metagenomes</taxon>
        <taxon>ecological metagenomes</taxon>
    </lineage>
</organism>
<feature type="non-terminal residue" evidence="1">
    <location>
        <position position="1"/>
    </location>
</feature>